<reference evidence="6" key="1">
    <citation type="journal article" date="2019" name="Int. J. Syst. Evol. Microbiol.">
        <title>The Global Catalogue of Microorganisms (GCM) 10K type strain sequencing project: providing services to taxonomists for standard genome sequencing and annotation.</title>
        <authorList>
            <consortium name="The Broad Institute Genomics Platform"/>
            <consortium name="The Broad Institute Genome Sequencing Center for Infectious Disease"/>
            <person name="Wu L."/>
            <person name="Ma J."/>
        </authorList>
    </citation>
    <scope>NUCLEOTIDE SEQUENCE [LARGE SCALE GENOMIC DNA]</scope>
    <source>
        <strain evidence="6">CGMCC 4.7275</strain>
    </source>
</reference>
<dbReference type="SUPFAM" id="SSF56601">
    <property type="entry name" value="beta-lactamase/transpeptidase-like"/>
    <property type="match status" value="1"/>
</dbReference>
<dbReference type="InterPro" id="IPR007887">
    <property type="entry name" value="MecA_N"/>
</dbReference>
<comment type="caution">
    <text evidence="5">The sequence shown here is derived from an EMBL/GenBank/DDBJ whole genome shotgun (WGS) entry which is preliminary data.</text>
</comment>
<keyword evidence="6" id="KW-1185">Reference proteome</keyword>
<dbReference type="Proteomes" id="UP000660265">
    <property type="component" value="Unassembled WGS sequence"/>
</dbReference>
<dbReference type="Pfam" id="PF00905">
    <property type="entry name" value="Transpeptidase"/>
    <property type="match status" value="1"/>
</dbReference>
<evidence type="ECO:0000256" key="2">
    <source>
        <dbReference type="SAM" id="Phobius"/>
    </source>
</evidence>
<gene>
    <name evidence="5" type="ORF">GCM10011583_48070</name>
</gene>
<accession>A0ABQ2EGH0</accession>
<dbReference type="Gene3D" id="3.40.710.10">
    <property type="entry name" value="DD-peptidase/beta-lactamase superfamily"/>
    <property type="match status" value="1"/>
</dbReference>
<evidence type="ECO:0000313" key="5">
    <source>
        <dbReference type="EMBL" id="GGK10332.1"/>
    </source>
</evidence>
<keyword evidence="2" id="KW-1133">Transmembrane helix</keyword>
<dbReference type="InterPro" id="IPR050515">
    <property type="entry name" value="Beta-lactam/transpept"/>
</dbReference>
<organism evidence="5 6">
    <name type="scientific">Streptomyces camponoticapitis</name>
    <dbReference type="NCBI Taxonomy" id="1616125"/>
    <lineage>
        <taxon>Bacteria</taxon>
        <taxon>Bacillati</taxon>
        <taxon>Actinomycetota</taxon>
        <taxon>Actinomycetes</taxon>
        <taxon>Kitasatosporales</taxon>
        <taxon>Streptomycetaceae</taxon>
        <taxon>Streptomyces</taxon>
    </lineage>
</organism>
<sequence length="549" mass="56082">MRSGTKVAIVGGVFIVVAGGIGYGAYNVISGDDGGSTGTASKSAEVRTGPPSAEEIKNTAEEFLAAWANGKDPELAATYTNNAAAAKEAVAGYSGQAHITGAVITPGTATGAKVPFTVKATVKYKGLSKPLSYASELTVVRGVTTGKPLVDWAPTVIHPKLTKNSSLVTGEAPTPPIKAVDRNGTELTAEKYPSLAPVLDQLRDKYGEKAGGESGVETWIRTDGDGEGATGGSVPRKTLLTLSKGKSGELATTLDAKVQAAAEQAVKKFDEASVAAVKPSTGEIVAVANNREDGFNAAMLGKQAPGSTMKIVTAAMLLEKGLTGADRPAECPKTVLYQGTSFHNLDNFDIQGGTFTQSFARSCNTAFIKLIDDTKDDHALPAEARQVFGLGLNWQTGIASADGSVPESDGGGAAAQYIGQGTVQMNVLNIASVTATTKDGTFRQPIIVPRDLDNRELAVAERQLSGAVGQQLRDMMRETASWGTGKAAMAGLGGDKGAKTGSAEVDGQTTSNSWFTGFQDDLAAAASVESGGHGGDAAGPVVAAVLAAG</sequence>
<feature type="transmembrane region" description="Helical" evidence="2">
    <location>
        <begin position="7"/>
        <end position="26"/>
    </location>
</feature>
<evidence type="ECO:0000256" key="1">
    <source>
        <dbReference type="SAM" id="MobiDB-lite"/>
    </source>
</evidence>
<name>A0ABQ2EGH0_9ACTN</name>
<protein>
    <submittedName>
        <fullName evidence="5">Penicillin-binding protein</fullName>
    </submittedName>
</protein>
<dbReference type="PANTHER" id="PTHR30627">
    <property type="entry name" value="PEPTIDOGLYCAN D,D-TRANSPEPTIDASE"/>
    <property type="match status" value="1"/>
</dbReference>
<dbReference type="PANTHER" id="PTHR30627:SF24">
    <property type="entry name" value="PENICILLIN-BINDING PROTEIN 4B"/>
    <property type="match status" value="1"/>
</dbReference>
<feature type="region of interest" description="Disordered" evidence="1">
    <location>
        <begin position="217"/>
        <end position="236"/>
    </location>
</feature>
<evidence type="ECO:0000259" key="3">
    <source>
        <dbReference type="Pfam" id="PF00905"/>
    </source>
</evidence>
<feature type="domain" description="NTF2-like N-terminal transpeptidase" evidence="4">
    <location>
        <begin position="57"/>
        <end position="164"/>
    </location>
</feature>
<proteinExistence type="predicted"/>
<dbReference type="InterPro" id="IPR001460">
    <property type="entry name" value="PCN-bd_Tpept"/>
</dbReference>
<dbReference type="Pfam" id="PF05223">
    <property type="entry name" value="MecA_N"/>
    <property type="match status" value="1"/>
</dbReference>
<dbReference type="EMBL" id="BMMV01000016">
    <property type="protein sequence ID" value="GGK10332.1"/>
    <property type="molecule type" value="Genomic_DNA"/>
</dbReference>
<evidence type="ECO:0000259" key="4">
    <source>
        <dbReference type="Pfam" id="PF05223"/>
    </source>
</evidence>
<keyword evidence="2" id="KW-0472">Membrane</keyword>
<evidence type="ECO:0000313" key="6">
    <source>
        <dbReference type="Proteomes" id="UP000660265"/>
    </source>
</evidence>
<dbReference type="RefSeq" id="WP_189109599.1">
    <property type="nucleotide sequence ID" value="NZ_BMMV01000016.1"/>
</dbReference>
<dbReference type="InterPro" id="IPR012338">
    <property type="entry name" value="Beta-lactam/transpept-like"/>
</dbReference>
<feature type="domain" description="Penicillin-binding protein transpeptidase" evidence="3">
    <location>
        <begin position="273"/>
        <end position="546"/>
    </location>
</feature>
<keyword evidence="2" id="KW-0812">Transmembrane</keyword>